<gene>
    <name evidence="1" type="ORF">V5799_000654</name>
</gene>
<keyword evidence="2" id="KW-1185">Reference proteome</keyword>
<dbReference type="Pfam" id="PF13620">
    <property type="entry name" value="CarboxypepD_reg"/>
    <property type="match status" value="1"/>
</dbReference>
<protein>
    <recommendedName>
        <fullName evidence="3">Carboxypeptidase regulatory-like domain-containing protein</fullName>
    </recommendedName>
</protein>
<organism evidence="1 2">
    <name type="scientific">Amblyomma americanum</name>
    <name type="common">Lone star tick</name>
    <dbReference type="NCBI Taxonomy" id="6943"/>
    <lineage>
        <taxon>Eukaryota</taxon>
        <taxon>Metazoa</taxon>
        <taxon>Ecdysozoa</taxon>
        <taxon>Arthropoda</taxon>
        <taxon>Chelicerata</taxon>
        <taxon>Arachnida</taxon>
        <taxon>Acari</taxon>
        <taxon>Parasitiformes</taxon>
        <taxon>Ixodida</taxon>
        <taxon>Ixodoidea</taxon>
        <taxon>Ixodidae</taxon>
        <taxon>Amblyomminae</taxon>
        <taxon>Amblyomma</taxon>
    </lineage>
</organism>
<sequence>MFSVFTLLRVDSRLTKNSPASGRKTGVRGIVEDEKGNPVEKATLKVSNRRASFKTSSRGEYWRILRPGTYTLKVSAAGFHEAEVNFSVPEEQFTVLNVTLKSRHEEEKSEQLLR</sequence>
<dbReference type="FunFam" id="2.60.40.1120:FF:000024">
    <property type="entry name" value="Carboxypeptidase D"/>
    <property type="match status" value="1"/>
</dbReference>
<dbReference type="CDD" id="cd11308">
    <property type="entry name" value="Peptidase_M14NE-CP-C_like"/>
    <property type="match status" value="1"/>
</dbReference>
<dbReference type="PANTHER" id="PTHR11532:SF84">
    <property type="entry name" value="CARBOXYPEPTIDASE M"/>
    <property type="match status" value="1"/>
</dbReference>
<dbReference type="GO" id="GO:0016485">
    <property type="term" value="P:protein processing"/>
    <property type="evidence" value="ECO:0007669"/>
    <property type="project" value="TreeGrafter"/>
</dbReference>
<dbReference type="GO" id="GO:0006518">
    <property type="term" value="P:peptide metabolic process"/>
    <property type="evidence" value="ECO:0007669"/>
    <property type="project" value="TreeGrafter"/>
</dbReference>
<dbReference type="EMBL" id="JARKHS020036037">
    <property type="protein sequence ID" value="KAK8756644.1"/>
    <property type="molecule type" value="Genomic_DNA"/>
</dbReference>
<proteinExistence type="predicted"/>
<dbReference type="GO" id="GO:0005615">
    <property type="term" value="C:extracellular space"/>
    <property type="evidence" value="ECO:0007669"/>
    <property type="project" value="TreeGrafter"/>
</dbReference>
<dbReference type="AlphaFoldDB" id="A0AAQ4D2F4"/>
<evidence type="ECO:0000313" key="1">
    <source>
        <dbReference type="EMBL" id="KAK8756644.1"/>
    </source>
</evidence>
<dbReference type="Gene3D" id="2.60.40.1120">
    <property type="entry name" value="Carboxypeptidase-like, regulatory domain"/>
    <property type="match status" value="1"/>
</dbReference>
<dbReference type="InterPro" id="IPR008969">
    <property type="entry name" value="CarboxyPept-like_regulatory"/>
</dbReference>
<dbReference type="Proteomes" id="UP001321473">
    <property type="component" value="Unassembled WGS sequence"/>
</dbReference>
<evidence type="ECO:0000313" key="2">
    <source>
        <dbReference type="Proteomes" id="UP001321473"/>
    </source>
</evidence>
<dbReference type="GO" id="GO:0004181">
    <property type="term" value="F:metallocarboxypeptidase activity"/>
    <property type="evidence" value="ECO:0007669"/>
    <property type="project" value="TreeGrafter"/>
</dbReference>
<comment type="caution">
    <text evidence="1">The sequence shown here is derived from an EMBL/GenBank/DDBJ whole genome shotgun (WGS) entry which is preliminary data.</text>
</comment>
<evidence type="ECO:0008006" key="3">
    <source>
        <dbReference type="Google" id="ProtNLM"/>
    </source>
</evidence>
<name>A0AAQ4D2F4_AMBAM</name>
<reference evidence="1 2" key="1">
    <citation type="journal article" date="2023" name="Arcadia Sci">
        <title>De novo assembly of a long-read Amblyomma americanum tick genome.</title>
        <authorList>
            <person name="Chou S."/>
            <person name="Poskanzer K.E."/>
            <person name="Rollins M."/>
            <person name="Thuy-Boun P.S."/>
        </authorList>
    </citation>
    <scope>NUCLEOTIDE SEQUENCE [LARGE SCALE GENOMIC DNA]</scope>
    <source>
        <strain evidence="1">F_SG_1</strain>
        <tissue evidence="1">Salivary glands</tissue>
    </source>
</reference>
<accession>A0AAQ4D2F4</accession>
<dbReference type="PANTHER" id="PTHR11532">
    <property type="entry name" value="PROTEASE M14 CARBOXYPEPTIDASE"/>
    <property type="match status" value="1"/>
</dbReference>
<dbReference type="SUPFAM" id="SSF49464">
    <property type="entry name" value="Carboxypeptidase regulatory domain-like"/>
    <property type="match status" value="1"/>
</dbReference>
<dbReference type="InterPro" id="IPR050753">
    <property type="entry name" value="Peptidase_M14_domain"/>
</dbReference>